<dbReference type="GO" id="GO:0051321">
    <property type="term" value="P:meiotic cell cycle"/>
    <property type="evidence" value="ECO:0007669"/>
    <property type="project" value="TreeGrafter"/>
</dbReference>
<name>A0A087SEJ3_AUXPR</name>
<dbReference type="GO" id="GO:0051011">
    <property type="term" value="F:microtubule minus-end binding"/>
    <property type="evidence" value="ECO:0007669"/>
    <property type="project" value="TreeGrafter"/>
</dbReference>
<feature type="domain" description="Gamma tubulin complex component protein N-terminal" evidence="8">
    <location>
        <begin position="21"/>
        <end position="332"/>
    </location>
</feature>
<dbReference type="STRING" id="3075.A0A087SEJ3"/>
<comment type="function">
    <text evidence="6">Component of the gamma-tubulin ring complex (gTuRC) which mediates microtubule nucleation.</text>
</comment>
<dbReference type="GeneID" id="23616380"/>
<dbReference type="GO" id="GO:0051225">
    <property type="term" value="P:spindle assembly"/>
    <property type="evidence" value="ECO:0007669"/>
    <property type="project" value="TreeGrafter"/>
</dbReference>
<proteinExistence type="inferred from homology"/>
<feature type="domain" description="Gamma tubulin complex component C-terminal" evidence="7">
    <location>
        <begin position="338"/>
        <end position="650"/>
    </location>
</feature>
<comment type="similarity">
    <text evidence="2 6">Belongs to the TUBGCP family.</text>
</comment>
<accession>A0A087SEJ3</accession>
<evidence type="ECO:0000256" key="4">
    <source>
        <dbReference type="ARBA" id="ARBA00022701"/>
    </source>
</evidence>
<dbReference type="PANTHER" id="PTHR19302:SF27">
    <property type="entry name" value="GAMMA-TUBULIN COMPLEX COMPONENT 4"/>
    <property type="match status" value="1"/>
</dbReference>
<dbReference type="EMBL" id="KL662106">
    <property type="protein sequence ID" value="KFM24147.1"/>
    <property type="molecule type" value="Genomic_DNA"/>
</dbReference>
<evidence type="ECO:0000256" key="5">
    <source>
        <dbReference type="ARBA" id="ARBA00023212"/>
    </source>
</evidence>
<keyword evidence="5 6" id="KW-0206">Cytoskeleton</keyword>
<dbReference type="Proteomes" id="UP000028924">
    <property type="component" value="Unassembled WGS sequence"/>
</dbReference>
<keyword evidence="3 6" id="KW-0963">Cytoplasm</keyword>
<gene>
    <name evidence="9" type="ORF">F751_4989</name>
</gene>
<dbReference type="Pfam" id="PF04130">
    <property type="entry name" value="GCP_C_terminal"/>
    <property type="match status" value="1"/>
</dbReference>
<dbReference type="AlphaFoldDB" id="A0A087SEJ3"/>
<dbReference type="KEGG" id="apro:F751_4989"/>
<dbReference type="Gene3D" id="1.20.120.1900">
    <property type="entry name" value="Gamma-tubulin complex, C-terminal domain"/>
    <property type="match status" value="1"/>
</dbReference>
<organism evidence="9 10">
    <name type="scientific">Auxenochlorella protothecoides</name>
    <name type="common">Green microalga</name>
    <name type="synonym">Chlorella protothecoides</name>
    <dbReference type="NCBI Taxonomy" id="3075"/>
    <lineage>
        <taxon>Eukaryota</taxon>
        <taxon>Viridiplantae</taxon>
        <taxon>Chlorophyta</taxon>
        <taxon>core chlorophytes</taxon>
        <taxon>Trebouxiophyceae</taxon>
        <taxon>Chlorellales</taxon>
        <taxon>Chlorellaceae</taxon>
        <taxon>Auxenochlorella</taxon>
    </lineage>
</organism>
<dbReference type="InterPro" id="IPR042241">
    <property type="entry name" value="GCP_C_sf"/>
</dbReference>
<evidence type="ECO:0000259" key="8">
    <source>
        <dbReference type="Pfam" id="PF17681"/>
    </source>
</evidence>
<dbReference type="Pfam" id="PF17681">
    <property type="entry name" value="GCP_N_terminal"/>
    <property type="match status" value="1"/>
</dbReference>
<evidence type="ECO:0000256" key="1">
    <source>
        <dbReference type="ARBA" id="ARBA00004267"/>
    </source>
</evidence>
<dbReference type="InterPro" id="IPR041470">
    <property type="entry name" value="GCP_N"/>
</dbReference>
<comment type="subcellular location">
    <subcellularLocation>
        <location evidence="1 6">Cytoplasm</location>
        <location evidence="1 6">Cytoskeleton</location>
        <location evidence="1 6">Microtubule organizing center</location>
    </subcellularLocation>
</comment>
<dbReference type="GO" id="GO:0031122">
    <property type="term" value="P:cytoplasmic microtubule organization"/>
    <property type="evidence" value="ECO:0007669"/>
    <property type="project" value="TreeGrafter"/>
</dbReference>
<dbReference type="GO" id="GO:0007020">
    <property type="term" value="P:microtubule nucleation"/>
    <property type="evidence" value="ECO:0007669"/>
    <property type="project" value="InterPro"/>
</dbReference>
<dbReference type="GO" id="GO:0000278">
    <property type="term" value="P:mitotic cell cycle"/>
    <property type="evidence" value="ECO:0007669"/>
    <property type="project" value="TreeGrafter"/>
</dbReference>
<evidence type="ECO:0000256" key="6">
    <source>
        <dbReference type="RuleBase" id="RU363050"/>
    </source>
</evidence>
<dbReference type="GO" id="GO:0043015">
    <property type="term" value="F:gamma-tubulin binding"/>
    <property type="evidence" value="ECO:0007669"/>
    <property type="project" value="InterPro"/>
</dbReference>
<evidence type="ECO:0000256" key="2">
    <source>
        <dbReference type="ARBA" id="ARBA00010337"/>
    </source>
</evidence>
<keyword evidence="10" id="KW-1185">Reference proteome</keyword>
<evidence type="ECO:0000256" key="3">
    <source>
        <dbReference type="ARBA" id="ARBA00022490"/>
    </source>
</evidence>
<evidence type="ECO:0000313" key="9">
    <source>
        <dbReference type="EMBL" id="KFM24147.1"/>
    </source>
</evidence>
<reference evidence="9 10" key="1">
    <citation type="journal article" date="2014" name="BMC Genomics">
        <title>Oil accumulation mechanisms of the oleaginous microalga Chlorella protothecoides revealed through its genome, transcriptomes, and proteomes.</title>
        <authorList>
            <person name="Gao C."/>
            <person name="Wang Y."/>
            <person name="Shen Y."/>
            <person name="Yan D."/>
            <person name="He X."/>
            <person name="Dai J."/>
            <person name="Wu Q."/>
        </authorList>
    </citation>
    <scope>NUCLEOTIDE SEQUENCE [LARGE SCALE GENOMIC DNA]</scope>
    <source>
        <strain evidence="9 10">0710</strain>
    </source>
</reference>
<dbReference type="eggNOG" id="KOG2065">
    <property type="taxonomic scope" value="Eukaryota"/>
</dbReference>
<dbReference type="OrthoDB" id="78652at2759"/>
<dbReference type="GO" id="GO:0005874">
    <property type="term" value="C:microtubule"/>
    <property type="evidence" value="ECO:0007669"/>
    <property type="project" value="UniProtKB-KW"/>
</dbReference>
<dbReference type="PANTHER" id="PTHR19302">
    <property type="entry name" value="GAMMA TUBULIN COMPLEX PROTEIN"/>
    <property type="match status" value="1"/>
</dbReference>
<dbReference type="InterPro" id="IPR040457">
    <property type="entry name" value="GCP_C"/>
</dbReference>
<dbReference type="RefSeq" id="XP_011397034.1">
    <property type="nucleotide sequence ID" value="XM_011398732.1"/>
</dbReference>
<dbReference type="GO" id="GO:0000930">
    <property type="term" value="C:gamma-tubulin complex"/>
    <property type="evidence" value="ECO:0007669"/>
    <property type="project" value="TreeGrafter"/>
</dbReference>
<protein>
    <recommendedName>
        <fullName evidence="6">Gamma-tubulin complex component</fullName>
    </recommendedName>
</protein>
<evidence type="ECO:0000259" key="7">
    <source>
        <dbReference type="Pfam" id="PF04130"/>
    </source>
</evidence>
<dbReference type="GO" id="GO:0000922">
    <property type="term" value="C:spindle pole"/>
    <property type="evidence" value="ECO:0007669"/>
    <property type="project" value="InterPro"/>
</dbReference>
<evidence type="ECO:0000313" key="10">
    <source>
        <dbReference type="Proteomes" id="UP000028924"/>
    </source>
</evidence>
<keyword evidence="4 6" id="KW-0493">Microtubule</keyword>
<dbReference type="InterPro" id="IPR007259">
    <property type="entry name" value="GCP"/>
</dbReference>
<sequence length="654" mass="69758">MAESSSCAGPADCESSSLYADLLLALVGHEGDIFERDPKHGVTRISGTVHWVPESDRLHLERLCRLGDACSELQGFVDSSWQHSSLYRAALAQGISELLDVYESSVLELEEQLSRQPGTPVLALCHRLEEFQALLPAVARLVRHVSTRDLRGASLLHAVHAATRCGDPDLESCALRLLWHCQGVVLRQLHAWCVHGQGPGESDEFFVRRVEDPVNGGDQPCAADWAAGFEVPSAEADLPPSVSTLAASSALFIGRAVRVLAGAGDSVETGAGSASHSSASMPPSSHALPELQPLSRGLLGLCAAPSFRAAQLDRLLESARAGLATRVWHLLRSAELGARFASMRDYFLLERGDFYQQFLVEASKEHGKRMAAPLLALPPRPATASADVGLLFQQAAVHSSADGDPAFGAFTLSWHPPGGGCPRTTPGLHVPAQGPWDGLALSASLDWPLQLLFPADTLAGYGALWQLAFRLRRADADLGAAWAALQRMGRGARRSGNRRAAALGALGAARSAAAHVLTALRTYLHADVVAAGGAELAAALARTREFGAAEAAHRAFVRDLVSRAFLDARPLASLVQALMEAAARICALIQDIEGERRDAEATLGALRSPERELRLKMTLLLQLLQSGTLQTQSRAPALRHLVLRLTYNGFLAAA</sequence>